<dbReference type="Proteomes" id="UP000243978">
    <property type="component" value="Unassembled WGS sequence"/>
</dbReference>
<organism evidence="6 7">
    <name type="scientific">Litoreibacter ponti</name>
    <dbReference type="NCBI Taxonomy" id="1510457"/>
    <lineage>
        <taxon>Bacteria</taxon>
        <taxon>Pseudomonadati</taxon>
        <taxon>Pseudomonadota</taxon>
        <taxon>Alphaproteobacteria</taxon>
        <taxon>Rhodobacterales</taxon>
        <taxon>Roseobacteraceae</taxon>
        <taxon>Litoreibacter</taxon>
    </lineage>
</organism>
<evidence type="ECO:0000256" key="2">
    <source>
        <dbReference type="ARBA" id="ARBA00022692"/>
    </source>
</evidence>
<evidence type="ECO:0000256" key="4">
    <source>
        <dbReference type="ARBA" id="ARBA00023136"/>
    </source>
</evidence>
<keyword evidence="3 5" id="KW-1133">Transmembrane helix</keyword>
<sequence length="54" mass="5739">MIHWAAIFLVLALLAAVFAFGGIAKSSAGVATVLFFVFVGLFVLSLALRAWRGK</sequence>
<dbReference type="AlphaFoldDB" id="A0A2T6BJ98"/>
<evidence type="ECO:0000313" key="7">
    <source>
        <dbReference type="Proteomes" id="UP000243978"/>
    </source>
</evidence>
<dbReference type="InterPro" id="IPR009760">
    <property type="entry name" value="DUF1328"/>
</dbReference>
<comment type="similarity">
    <text evidence="5">Belongs to the UPF0391 family.</text>
</comment>
<keyword evidence="4 5" id="KW-0472">Membrane</keyword>
<reference evidence="6 7" key="1">
    <citation type="submission" date="2018-04" db="EMBL/GenBank/DDBJ databases">
        <title>Genomic Encyclopedia of Archaeal and Bacterial Type Strains, Phase II (KMG-II): from individual species to whole genera.</title>
        <authorList>
            <person name="Goeker M."/>
        </authorList>
    </citation>
    <scope>NUCLEOTIDE SEQUENCE [LARGE SCALE GENOMIC DNA]</scope>
    <source>
        <strain evidence="6 7">DSM 100977</strain>
    </source>
</reference>
<name>A0A2T6BJ98_9RHOB</name>
<keyword evidence="7" id="KW-1185">Reference proteome</keyword>
<evidence type="ECO:0000313" key="6">
    <source>
        <dbReference type="EMBL" id="PTX56137.1"/>
    </source>
</evidence>
<dbReference type="HAMAP" id="MF_01361">
    <property type="entry name" value="UPF0391"/>
    <property type="match status" value="1"/>
</dbReference>
<dbReference type="EMBL" id="QBKS01000001">
    <property type="protein sequence ID" value="PTX56137.1"/>
    <property type="molecule type" value="Genomic_DNA"/>
</dbReference>
<evidence type="ECO:0000256" key="1">
    <source>
        <dbReference type="ARBA" id="ARBA00022475"/>
    </source>
</evidence>
<evidence type="ECO:0000256" key="5">
    <source>
        <dbReference type="HAMAP-Rule" id="MF_01361"/>
    </source>
</evidence>
<comment type="subcellular location">
    <subcellularLocation>
        <location evidence="5">Cell membrane</location>
        <topology evidence="5">Single-pass membrane protein</topology>
    </subcellularLocation>
</comment>
<accession>A0A2T6BJ98</accession>
<gene>
    <name evidence="6" type="ORF">C8N43_0788</name>
</gene>
<proteinExistence type="inferred from homology"/>
<comment type="caution">
    <text evidence="6">The sequence shown here is derived from an EMBL/GenBank/DDBJ whole genome shotgun (WGS) entry which is preliminary data.</text>
</comment>
<dbReference type="GO" id="GO:0005886">
    <property type="term" value="C:plasma membrane"/>
    <property type="evidence" value="ECO:0007669"/>
    <property type="project" value="UniProtKB-SubCell"/>
</dbReference>
<dbReference type="RefSeq" id="WP_107844359.1">
    <property type="nucleotide sequence ID" value="NZ_QBKS01000001.1"/>
</dbReference>
<keyword evidence="2 5" id="KW-0812">Transmembrane</keyword>
<protein>
    <recommendedName>
        <fullName evidence="5">UPF0391 membrane protein C8N43_0788</fullName>
    </recommendedName>
</protein>
<dbReference type="PIRSF" id="PIRSF036466">
    <property type="entry name" value="UCP036466"/>
    <property type="match status" value="1"/>
</dbReference>
<evidence type="ECO:0000256" key="3">
    <source>
        <dbReference type="ARBA" id="ARBA00022989"/>
    </source>
</evidence>
<keyword evidence="1 5" id="KW-1003">Cell membrane</keyword>
<feature type="transmembrane region" description="Helical" evidence="5">
    <location>
        <begin position="29"/>
        <end position="51"/>
    </location>
</feature>
<dbReference type="Pfam" id="PF07043">
    <property type="entry name" value="DUF1328"/>
    <property type="match status" value="1"/>
</dbReference>